<organism evidence="1 2">
    <name type="scientific">Streptomyces antimicrobicus</name>
    <dbReference type="NCBI Taxonomy" id="2883108"/>
    <lineage>
        <taxon>Bacteria</taxon>
        <taxon>Bacillati</taxon>
        <taxon>Actinomycetota</taxon>
        <taxon>Actinomycetes</taxon>
        <taxon>Kitasatosporales</taxon>
        <taxon>Streptomycetaceae</taxon>
        <taxon>Streptomyces</taxon>
    </lineage>
</organism>
<protein>
    <submittedName>
        <fullName evidence="1">PRC-barrel domain containing protein</fullName>
    </submittedName>
</protein>
<reference evidence="1 2" key="1">
    <citation type="submission" date="2021-10" db="EMBL/GenBank/DDBJ databases">
        <title>Streptomyces sp. strain SMC 277, a novel streptomycete isolated from soil.</title>
        <authorList>
            <person name="Chanama M."/>
        </authorList>
    </citation>
    <scope>NUCLEOTIDE SEQUENCE [LARGE SCALE GENOMIC DNA]</scope>
    <source>
        <strain evidence="1 2">SMC 277</strain>
    </source>
</reference>
<dbReference type="RefSeq" id="WP_226728354.1">
    <property type="nucleotide sequence ID" value="NZ_JAJAUY010000069.1"/>
</dbReference>
<dbReference type="InterPro" id="IPR011033">
    <property type="entry name" value="PRC_barrel-like_sf"/>
</dbReference>
<comment type="caution">
    <text evidence="1">The sequence shown here is derived from an EMBL/GenBank/DDBJ whole genome shotgun (WGS) entry which is preliminary data.</text>
</comment>
<sequence>MGTEMWGYADSSGHVAGADLTGFKVEASDGSIGRIHKHSADAGRSFIVVDTGPWILGRHVLVPAGLVREVDVDNETVRVAATKQEIKASPDFESGRHDDDVAFIRLIEQYYANRHM</sequence>
<name>A0ABS8B9N8_9ACTN</name>
<dbReference type="Gene3D" id="3.90.50.10">
    <property type="entry name" value="Photosynthetic Reaction Center, subunit H, domain 2"/>
    <property type="match status" value="1"/>
</dbReference>
<dbReference type="Proteomes" id="UP001199054">
    <property type="component" value="Unassembled WGS sequence"/>
</dbReference>
<keyword evidence="2" id="KW-1185">Reference proteome</keyword>
<dbReference type="InterPro" id="IPR014747">
    <property type="entry name" value="Bac_photo_RC_H_C"/>
</dbReference>
<dbReference type="EMBL" id="JAJAUY010000069">
    <property type="protein sequence ID" value="MCB5181268.1"/>
    <property type="molecule type" value="Genomic_DNA"/>
</dbReference>
<dbReference type="SUPFAM" id="SSF50346">
    <property type="entry name" value="PRC-barrel domain"/>
    <property type="match status" value="1"/>
</dbReference>
<evidence type="ECO:0000313" key="1">
    <source>
        <dbReference type="EMBL" id="MCB5181268.1"/>
    </source>
</evidence>
<accession>A0ABS8B9N8</accession>
<gene>
    <name evidence="1" type="ORF">LG632_18015</name>
</gene>
<proteinExistence type="predicted"/>
<evidence type="ECO:0000313" key="2">
    <source>
        <dbReference type="Proteomes" id="UP001199054"/>
    </source>
</evidence>